<dbReference type="EMBL" id="DF237396">
    <property type="protein sequence ID" value="GAQ88638.1"/>
    <property type="molecule type" value="Genomic_DNA"/>
</dbReference>
<dbReference type="Gene3D" id="1.20.1280.50">
    <property type="match status" value="1"/>
</dbReference>
<feature type="region of interest" description="Disordered" evidence="1">
    <location>
        <begin position="1"/>
        <end position="83"/>
    </location>
</feature>
<evidence type="ECO:0000313" key="3">
    <source>
        <dbReference type="EMBL" id="GAQ88638.1"/>
    </source>
</evidence>
<gene>
    <name evidence="3" type="ORF">KFL_004470030</name>
</gene>
<dbReference type="PROSITE" id="PS50181">
    <property type="entry name" value="FBOX"/>
    <property type="match status" value="1"/>
</dbReference>
<dbReference type="PANTHER" id="PTHR12874">
    <property type="entry name" value="F-BOX ONLY PROTEIN 48-RELATED"/>
    <property type="match status" value="1"/>
</dbReference>
<protein>
    <recommendedName>
        <fullName evidence="2">F-box domain-containing protein</fullName>
    </recommendedName>
</protein>
<dbReference type="InterPro" id="IPR036047">
    <property type="entry name" value="F-box-like_dom_sf"/>
</dbReference>
<feature type="region of interest" description="Disordered" evidence="1">
    <location>
        <begin position="239"/>
        <end position="269"/>
    </location>
</feature>
<feature type="compositionally biased region" description="Polar residues" evidence="1">
    <location>
        <begin position="53"/>
        <end position="62"/>
    </location>
</feature>
<dbReference type="Proteomes" id="UP000054558">
    <property type="component" value="Unassembled WGS sequence"/>
</dbReference>
<reference evidence="3 4" key="1">
    <citation type="journal article" date="2014" name="Nat. Commun.">
        <title>Klebsormidium flaccidum genome reveals primary factors for plant terrestrial adaptation.</title>
        <authorList>
            <person name="Hori K."/>
            <person name="Maruyama F."/>
            <person name="Fujisawa T."/>
            <person name="Togashi T."/>
            <person name="Yamamoto N."/>
            <person name="Seo M."/>
            <person name="Sato S."/>
            <person name="Yamada T."/>
            <person name="Mori H."/>
            <person name="Tajima N."/>
            <person name="Moriyama T."/>
            <person name="Ikeuchi M."/>
            <person name="Watanabe M."/>
            <person name="Wada H."/>
            <person name="Kobayashi K."/>
            <person name="Saito M."/>
            <person name="Masuda T."/>
            <person name="Sasaki-Sekimoto Y."/>
            <person name="Mashiguchi K."/>
            <person name="Awai K."/>
            <person name="Shimojima M."/>
            <person name="Masuda S."/>
            <person name="Iwai M."/>
            <person name="Nobusawa T."/>
            <person name="Narise T."/>
            <person name="Kondo S."/>
            <person name="Saito H."/>
            <person name="Sato R."/>
            <person name="Murakawa M."/>
            <person name="Ihara Y."/>
            <person name="Oshima-Yamada Y."/>
            <person name="Ohtaka K."/>
            <person name="Satoh M."/>
            <person name="Sonobe K."/>
            <person name="Ishii M."/>
            <person name="Ohtani R."/>
            <person name="Kanamori-Sato M."/>
            <person name="Honoki R."/>
            <person name="Miyazaki D."/>
            <person name="Mochizuki H."/>
            <person name="Umetsu J."/>
            <person name="Higashi K."/>
            <person name="Shibata D."/>
            <person name="Kamiya Y."/>
            <person name="Sato N."/>
            <person name="Nakamura Y."/>
            <person name="Tabata S."/>
            <person name="Ida S."/>
            <person name="Kurokawa K."/>
            <person name="Ohta H."/>
        </authorList>
    </citation>
    <scope>NUCLEOTIDE SEQUENCE [LARGE SCALE GENOMIC DNA]</scope>
    <source>
        <strain evidence="3 4">NIES-2285</strain>
    </source>
</reference>
<dbReference type="CDD" id="cd09917">
    <property type="entry name" value="F-box_SF"/>
    <property type="match status" value="1"/>
</dbReference>
<dbReference type="SUPFAM" id="SSF81383">
    <property type="entry name" value="F-box domain"/>
    <property type="match status" value="1"/>
</dbReference>
<feature type="domain" description="F-box" evidence="2">
    <location>
        <begin position="276"/>
        <end position="323"/>
    </location>
</feature>
<name>A0A1Y1IKL7_KLENI</name>
<dbReference type="PANTHER" id="PTHR12874:SF9">
    <property type="entry name" value="F-BOX ONLY PROTEIN 48"/>
    <property type="match status" value="1"/>
</dbReference>
<dbReference type="Pfam" id="PF12937">
    <property type="entry name" value="F-box-like"/>
    <property type="match status" value="1"/>
</dbReference>
<feature type="compositionally biased region" description="Basic and acidic residues" evidence="1">
    <location>
        <begin position="259"/>
        <end position="268"/>
    </location>
</feature>
<dbReference type="SMART" id="SM00256">
    <property type="entry name" value="FBOX"/>
    <property type="match status" value="1"/>
</dbReference>
<feature type="compositionally biased region" description="Polar residues" evidence="1">
    <location>
        <begin position="466"/>
        <end position="483"/>
    </location>
</feature>
<evidence type="ECO:0000313" key="4">
    <source>
        <dbReference type="Proteomes" id="UP000054558"/>
    </source>
</evidence>
<dbReference type="AlphaFoldDB" id="A0A1Y1IKL7"/>
<evidence type="ECO:0000256" key="1">
    <source>
        <dbReference type="SAM" id="MobiDB-lite"/>
    </source>
</evidence>
<feature type="region of interest" description="Disordered" evidence="1">
    <location>
        <begin position="457"/>
        <end position="483"/>
    </location>
</feature>
<evidence type="ECO:0000259" key="2">
    <source>
        <dbReference type="PROSITE" id="PS50181"/>
    </source>
</evidence>
<dbReference type="OrthoDB" id="1924952at2759"/>
<dbReference type="InterPro" id="IPR001810">
    <property type="entry name" value="F-box_dom"/>
</dbReference>
<accession>A0A1Y1IKL7</accession>
<organism evidence="3 4">
    <name type="scientific">Klebsormidium nitens</name>
    <name type="common">Green alga</name>
    <name type="synonym">Ulothrix nitens</name>
    <dbReference type="NCBI Taxonomy" id="105231"/>
    <lineage>
        <taxon>Eukaryota</taxon>
        <taxon>Viridiplantae</taxon>
        <taxon>Streptophyta</taxon>
        <taxon>Klebsormidiophyceae</taxon>
        <taxon>Klebsormidiales</taxon>
        <taxon>Klebsormidiaceae</taxon>
        <taxon>Klebsormidium</taxon>
    </lineage>
</organism>
<dbReference type="STRING" id="105231.A0A1Y1IKL7"/>
<keyword evidence="4" id="KW-1185">Reference proteome</keyword>
<feature type="region of interest" description="Disordered" evidence="1">
    <location>
        <begin position="603"/>
        <end position="626"/>
    </location>
</feature>
<feature type="compositionally biased region" description="Gly residues" evidence="1">
    <location>
        <begin position="607"/>
        <end position="617"/>
    </location>
</feature>
<proteinExistence type="predicted"/>
<sequence length="787" mass="84708">MQVQIPRMADQGGYASADELDEELERAFEAPPKQPPASEQPQKDKSYGRGVTSFRTSDSSLGSRGAQESGYQTRQKPLLPEPPLAGVINSLDNPLTLAGRLSQSNEAADKGLGIAFATPAQVAESASTFNGVPKALGLNMAGVIHSPVSRQLAKPADTFGTGSSGLWTHDTTLSSLSEATAPAKTEITFQFPDWGVNFGKRGLDSTTGRGALQDAEKEIEAKSLWPGGRDAKEVPGCLISESEKGKGKGSLAKRGSSQSKERHLRPEEDPSLPAPVCVFHTLPEEVLLIIFKKLDAAKDVCSCILVCNRWEEILGGDEIWAGLLARRFPGREFAQGGARAEYKRGVMLMSIGERFQFLQKGFEFLVSALDAWWDSATPTNPALPYDQPTVRRIVGKLTASNWTLLYEGFAALFIARADKLAVDLLAVLASAQALATHPHRSPISTSVFSSPSILASPFKSPLRSPRNPTTPHSATDVSPSTADVTKRVATTLRRAKTSRNAEEVSGSFSDDLLESVGRGKRRRGGFTPTARFPTNQAVPLGELVARAESEPDGLGWGRGLRGLAEGGVDPDDVAEALAGGRELYGLNGDGIEGSDAMGWSMEQESAYGGGSSSGFGGKEALESRPKAGPAGAALWREVLRVWRRHRAFVLLVSEQCERLNTEVLRERARAHGVAATPTVFDQGALCFRGQILLRHRLRRPLQAGLAWLTLRALSGDATDDEYELLKEIRHMRQEIDNGRAVWNVGGPGESLANLRGVASRHLESLQPPLRKLQAVAMDYAPPCSRAS</sequence>